<feature type="non-terminal residue" evidence="1">
    <location>
        <position position="1"/>
    </location>
</feature>
<organism evidence="1">
    <name type="scientific">marine sediment metagenome</name>
    <dbReference type="NCBI Taxonomy" id="412755"/>
    <lineage>
        <taxon>unclassified sequences</taxon>
        <taxon>metagenomes</taxon>
        <taxon>ecological metagenomes</taxon>
    </lineage>
</organism>
<accession>X0XHF9</accession>
<evidence type="ECO:0000313" key="1">
    <source>
        <dbReference type="EMBL" id="GAG42545.1"/>
    </source>
</evidence>
<dbReference type="InterPro" id="IPR052022">
    <property type="entry name" value="26kDa_periplasmic_antigen"/>
</dbReference>
<gene>
    <name evidence="1" type="ORF">S01H1_84488</name>
</gene>
<proteinExistence type="predicted"/>
<feature type="non-terminal residue" evidence="1">
    <location>
        <position position="130"/>
    </location>
</feature>
<evidence type="ECO:0008006" key="2">
    <source>
        <dbReference type="Google" id="ProtNLM"/>
    </source>
</evidence>
<dbReference type="Pfam" id="PF04402">
    <property type="entry name" value="SIMPL"/>
    <property type="match status" value="1"/>
</dbReference>
<dbReference type="EMBL" id="BARS01057695">
    <property type="protein sequence ID" value="GAG42545.1"/>
    <property type="molecule type" value="Genomic_DNA"/>
</dbReference>
<dbReference type="PANTHER" id="PTHR34387:SF1">
    <property type="entry name" value="PERIPLASMIC IMMUNOGENIC PROTEIN"/>
    <property type="match status" value="1"/>
</dbReference>
<dbReference type="Gene3D" id="3.30.70.2970">
    <property type="entry name" value="Protein of unknown function (DUF541), domain 2"/>
    <property type="match status" value="1"/>
</dbReference>
<dbReference type="InterPro" id="IPR007497">
    <property type="entry name" value="SIMPL/DUF541"/>
</dbReference>
<sequence length="130" mass="14134">GEAMAVPDIAELRLGVEVQADTVAEAQTQASNAMDKVQQALEDNGVAEKDIQTQQYSIYPVTRWINDKDEQVIVGYRVTNIVVAKIREIDKAGATIDAVAEAGGDSTMIQAISFDVDDKTPYYEQARAKA</sequence>
<protein>
    <recommendedName>
        <fullName evidence="2">DUF541 domain-containing protein</fullName>
    </recommendedName>
</protein>
<comment type="caution">
    <text evidence="1">The sequence shown here is derived from an EMBL/GenBank/DDBJ whole genome shotgun (WGS) entry which is preliminary data.</text>
</comment>
<reference evidence="1" key="1">
    <citation type="journal article" date="2014" name="Front. Microbiol.">
        <title>High frequency of phylogenetically diverse reductive dehalogenase-homologous genes in deep subseafloor sedimentary metagenomes.</title>
        <authorList>
            <person name="Kawai M."/>
            <person name="Futagami T."/>
            <person name="Toyoda A."/>
            <person name="Takaki Y."/>
            <person name="Nishi S."/>
            <person name="Hori S."/>
            <person name="Arai W."/>
            <person name="Tsubouchi T."/>
            <person name="Morono Y."/>
            <person name="Uchiyama I."/>
            <person name="Ito T."/>
            <person name="Fujiyama A."/>
            <person name="Inagaki F."/>
            <person name="Takami H."/>
        </authorList>
    </citation>
    <scope>NUCLEOTIDE SEQUENCE</scope>
    <source>
        <strain evidence="1">Expedition CK06-06</strain>
    </source>
</reference>
<dbReference type="PANTHER" id="PTHR34387">
    <property type="entry name" value="SLR1258 PROTEIN"/>
    <property type="match status" value="1"/>
</dbReference>
<dbReference type="AlphaFoldDB" id="X0XHF9"/>
<dbReference type="GO" id="GO:0006974">
    <property type="term" value="P:DNA damage response"/>
    <property type="evidence" value="ECO:0007669"/>
    <property type="project" value="TreeGrafter"/>
</dbReference>
<name>X0XHF9_9ZZZZ</name>